<accession>A0A1V0TKN6</accession>
<evidence type="ECO:0000256" key="6">
    <source>
        <dbReference type="ARBA" id="ARBA00022679"/>
    </source>
</evidence>
<reference evidence="18 19" key="1">
    <citation type="submission" date="2017-04" db="EMBL/GenBank/DDBJ databases">
        <title>Complete Genome Sequence of Streptomyces gilvosporeus F607, a Capable Producer of Natamycin.</title>
        <authorList>
            <person name="Zong G."/>
            <person name="Zhong C."/>
            <person name="Fu J."/>
            <person name="Qin R."/>
            <person name="Cao G."/>
        </authorList>
    </citation>
    <scope>NUCLEOTIDE SEQUENCE [LARGE SCALE GENOMIC DNA]</scope>
    <source>
        <strain evidence="18 19">F607</strain>
    </source>
</reference>
<evidence type="ECO:0000256" key="5">
    <source>
        <dbReference type="ARBA" id="ARBA00022676"/>
    </source>
</evidence>
<evidence type="ECO:0000256" key="2">
    <source>
        <dbReference type="ARBA" id="ARBA00007739"/>
    </source>
</evidence>
<keyword evidence="7" id="KW-0378">Hydrolase</keyword>
<dbReference type="Gene3D" id="1.10.3810.10">
    <property type="entry name" value="Biosynthetic peptidoglycan transglycosylase-like"/>
    <property type="match status" value="1"/>
</dbReference>
<dbReference type="SUPFAM" id="SSF53955">
    <property type="entry name" value="Lysozyme-like"/>
    <property type="match status" value="1"/>
</dbReference>
<evidence type="ECO:0000259" key="17">
    <source>
        <dbReference type="Pfam" id="PF00912"/>
    </source>
</evidence>
<comment type="catalytic activity">
    <reaction evidence="13">
        <text>[GlcNAc-(1-&gt;4)-Mur2Ac(oyl-L-Ala-gamma-D-Glu-L-Lys-D-Ala-D-Ala)](n)-di-trans,octa-cis-undecaprenyl diphosphate + beta-D-GlcNAc-(1-&gt;4)-Mur2Ac(oyl-L-Ala-gamma-D-Glu-L-Lys-D-Ala-D-Ala)-di-trans,octa-cis-undecaprenyl diphosphate = [GlcNAc-(1-&gt;4)-Mur2Ac(oyl-L-Ala-gamma-D-Glu-L-Lys-D-Ala-D-Ala)](n+1)-di-trans,octa-cis-undecaprenyl diphosphate + di-trans,octa-cis-undecaprenyl diphosphate + H(+)</text>
        <dbReference type="Rhea" id="RHEA:23708"/>
        <dbReference type="Rhea" id="RHEA-COMP:9602"/>
        <dbReference type="Rhea" id="RHEA-COMP:9603"/>
        <dbReference type="ChEBI" id="CHEBI:15378"/>
        <dbReference type="ChEBI" id="CHEBI:58405"/>
        <dbReference type="ChEBI" id="CHEBI:60033"/>
        <dbReference type="ChEBI" id="CHEBI:78435"/>
        <dbReference type="EC" id="2.4.99.28"/>
    </reaction>
</comment>
<dbReference type="OrthoDB" id="8865355at2"/>
<keyword evidence="15" id="KW-1133">Transmembrane helix</keyword>
<feature type="domain" description="Penicillin-binding protein transpeptidase" evidence="16">
    <location>
        <begin position="449"/>
        <end position="638"/>
    </location>
</feature>
<dbReference type="RefSeq" id="WP_083103128.1">
    <property type="nucleotide sequence ID" value="NZ_CP020569.1"/>
</dbReference>
<dbReference type="KEGG" id="sgv:B1H19_04285"/>
<keyword evidence="15" id="KW-0472">Membrane</keyword>
<feature type="domain" description="Glycosyl transferase family 51" evidence="17">
    <location>
        <begin position="93"/>
        <end position="266"/>
    </location>
</feature>
<evidence type="ECO:0000256" key="10">
    <source>
        <dbReference type="ARBA" id="ARBA00023268"/>
    </source>
</evidence>
<dbReference type="GO" id="GO:0008955">
    <property type="term" value="F:peptidoglycan glycosyltransferase activity"/>
    <property type="evidence" value="ECO:0007669"/>
    <property type="project" value="UniProtKB-EC"/>
</dbReference>
<evidence type="ECO:0000256" key="15">
    <source>
        <dbReference type="SAM" id="Phobius"/>
    </source>
</evidence>
<dbReference type="AlphaFoldDB" id="A0A1V0TKN6"/>
<keyword evidence="9" id="KW-0573">Peptidoglycan synthesis</keyword>
<organism evidence="18 19">
    <name type="scientific">Streptomyces gilvosporeus</name>
    <dbReference type="NCBI Taxonomy" id="553510"/>
    <lineage>
        <taxon>Bacteria</taxon>
        <taxon>Bacillati</taxon>
        <taxon>Actinomycetota</taxon>
        <taxon>Actinomycetes</taxon>
        <taxon>Kitasatosporales</taxon>
        <taxon>Streptomycetaceae</taxon>
        <taxon>Streptomyces</taxon>
    </lineage>
</organism>
<dbReference type="STRING" id="553510.B1H19_04285"/>
<keyword evidence="4" id="KW-0645">Protease</keyword>
<dbReference type="EMBL" id="CP020569">
    <property type="protein sequence ID" value="ARF53489.1"/>
    <property type="molecule type" value="Genomic_DNA"/>
</dbReference>
<evidence type="ECO:0000256" key="7">
    <source>
        <dbReference type="ARBA" id="ARBA00022801"/>
    </source>
</evidence>
<dbReference type="Proteomes" id="UP000192726">
    <property type="component" value="Chromosome"/>
</dbReference>
<evidence type="ECO:0000256" key="13">
    <source>
        <dbReference type="ARBA" id="ARBA00049902"/>
    </source>
</evidence>
<dbReference type="PANTHER" id="PTHR32282:SF34">
    <property type="entry name" value="PENICILLIN-BINDING PROTEIN 1A"/>
    <property type="match status" value="1"/>
</dbReference>
<dbReference type="InterPro" id="IPR001264">
    <property type="entry name" value="Glyco_trans_51"/>
</dbReference>
<dbReference type="GO" id="GO:0009002">
    <property type="term" value="F:serine-type D-Ala-D-Ala carboxypeptidase activity"/>
    <property type="evidence" value="ECO:0007669"/>
    <property type="project" value="UniProtKB-EC"/>
</dbReference>
<evidence type="ECO:0000256" key="3">
    <source>
        <dbReference type="ARBA" id="ARBA00022645"/>
    </source>
</evidence>
<protein>
    <submittedName>
        <fullName evidence="18">Uncharacterized protein</fullName>
    </submittedName>
</protein>
<dbReference type="GO" id="GO:0008658">
    <property type="term" value="F:penicillin binding"/>
    <property type="evidence" value="ECO:0007669"/>
    <property type="project" value="InterPro"/>
</dbReference>
<dbReference type="GO" id="GO:0006508">
    <property type="term" value="P:proteolysis"/>
    <property type="evidence" value="ECO:0007669"/>
    <property type="project" value="UniProtKB-KW"/>
</dbReference>
<evidence type="ECO:0000313" key="18">
    <source>
        <dbReference type="EMBL" id="ARF53489.1"/>
    </source>
</evidence>
<keyword evidence="6" id="KW-0808">Transferase</keyword>
<dbReference type="GO" id="GO:0071555">
    <property type="term" value="P:cell wall organization"/>
    <property type="evidence" value="ECO:0007669"/>
    <property type="project" value="UniProtKB-KW"/>
</dbReference>
<dbReference type="InterPro" id="IPR012338">
    <property type="entry name" value="Beta-lactam/transpept-like"/>
</dbReference>
<dbReference type="Gene3D" id="3.40.710.10">
    <property type="entry name" value="DD-peptidase/beta-lactamase superfamily"/>
    <property type="match status" value="1"/>
</dbReference>
<sequence>MSGHRRRPSQQSTGGTPGNGRGRRWIDYPRRGRTGPRRWLPSIRQLLAIFLFFFGATAATVGYAYATVTIPDPNPTALLQNNVYYWSDGTVMATDGSVNRQNIQIAQVPADVRWDFIAAENASFYTDPGIDPQGILRAVVNMAAGDSVQSGSTITQQFVKNTYLDQSQTLSRKLKELLISTKIGAAMNKQQILQGYLNTCFFGRQANGVQAAARAYYGLPVQKLNASQGAFLAASVNEPSLFQHADSDPKAKATAKARWSWVLDRMVKTGKLTPHQRARYAAAGFPTPRKWTLGSSLPGQTGYLVQLARSYAQAHNPSITDSSLSRGGYQIHTTFDRKRTAALARAVAKVRAQRLDPAHRSVDRDVQVGASSVDPRTGKILAVYGGSGFGHAHYSDNADTSGVPVGSTFKPIVLAAALQHRAVLKPGEPPAPITPASKFNGDDGIKIKDQQGNYVTDDKDPTGLLHQHNDTPKRWGYISLRQAMEQSVNTPYVQLGEDVGHPNVASTAEALGLRPDSLAAPSAGFYIGTSTPSAIRMAGAYSTFAASGMRATPYSVTRVTHNGSALPGFTAPVPVRALPPAIADNVTDVLRGVITKGTGTKAQALGRTAAGKTGTTDDYHSAWFIGYTPQLTTSVVLFREDAAHPQLQSLVGVGGLQKVFGGDIPTEIWTQYMTDALVGLPDAPFPTPASLGQGANEPGATPRSRPNKHDKQAGNPAGNGKTGKPGKTDKKAPTSPASPGAPTSPKCRHHKCG</sequence>
<evidence type="ECO:0000256" key="1">
    <source>
        <dbReference type="ARBA" id="ARBA00007090"/>
    </source>
</evidence>
<dbReference type="InterPro" id="IPR001460">
    <property type="entry name" value="PCN-bd_Tpept"/>
</dbReference>
<keyword evidence="5" id="KW-0328">Glycosyltransferase</keyword>
<dbReference type="GO" id="GO:0009252">
    <property type="term" value="P:peptidoglycan biosynthetic process"/>
    <property type="evidence" value="ECO:0007669"/>
    <property type="project" value="UniProtKB-KW"/>
</dbReference>
<evidence type="ECO:0000256" key="12">
    <source>
        <dbReference type="ARBA" id="ARBA00034000"/>
    </source>
</evidence>
<dbReference type="GO" id="GO:0030288">
    <property type="term" value="C:outer membrane-bounded periplasmic space"/>
    <property type="evidence" value="ECO:0007669"/>
    <property type="project" value="TreeGrafter"/>
</dbReference>
<keyword evidence="19" id="KW-1185">Reference proteome</keyword>
<evidence type="ECO:0000256" key="4">
    <source>
        <dbReference type="ARBA" id="ARBA00022670"/>
    </source>
</evidence>
<name>A0A1V0TKN6_9ACTN</name>
<dbReference type="FunFam" id="1.10.3810.10:FF:000001">
    <property type="entry name" value="Penicillin-binding protein 1A"/>
    <property type="match status" value="1"/>
</dbReference>
<keyword evidence="3" id="KW-0121">Carboxypeptidase</keyword>
<keyword evidence="10" id="KW-0511">Multifunctional enzyme</keyword>
<dbReference type="PANTHER" id="PTHR32282">
    <property type="entry name" value="BINDING PROTEIN TRANSPEPTIDASE, PUTATIVE-RELATED"/>
    <property type="match status" value="1"/>
</dbReference>
<dbReference type="InterPro" id="IPR050396">
    <property type="entry name" value="Glycosyltr_51/Transpeptidase"/>
</dbReference>
<evidence type="ECO:0000256" key="11">
    <source>
        <dbReference type="ARBA" id="ARBA00023316"/>
    </source>
</evidence>
<dbReference type="InterPro" id="IPR036950">
    <property type="entry name" value="PBP_transglycosylase"/>
</dbReference>
<dbReference type="SUPFAM" id="SSF56601">
    <property type="entry name" value="beta-lactamase/transpeptidase-like"/>
    <property type="match status" value="1"/>
</dbReference>
<evidence type="ECO:0000256" key="8">
    <source>
        <dbReference type="ARBA" id="ARBA00022960"/>
    </source>
</evidence>
<keyword evidence="11" id="KW-0961">Cell wall biogenesis/degradation</keyword>
<proteinExistence type="inferred from homology"/>
<comment type="catalytic activity">
    <reaction evidence="12">
        <text>Preferential cleavage: (Ac)2-L-Lys-D-Ala-|-D-Ala. Also transpeptidation of peptidyl-alanyl moieties that are N-acyl substituents of D-alanine.</text>
        <dbReference type="EC" id="3.4.16.4"/>
    </reaction>
</comment>
<dbReference type="Pfam" id="PF00905">
    <property type="entry name" value="Transpeptidase"/>
    <property type="match status" value="1"/>
</dbReference>
<dbReference type="InterPro" id="IPR023346">
    <property type="entry name" value="Lysozyme-like_dom_sf"/>
</dbReference>
<comment type="similarity">
    <text evidence="2">In the N-terminal section; belongs to the glycosyltransferase 51 family.</text>
</comment>
<feature type="region of interest" description="Disordered" evidence="14">
    <location>
        <begin position="1"/>
        <end position="30"/>
    </location>
</feature>
<gene>
    <name evidence="18" type="ORF">B1H19_04285</name>
</gene>
<comment type="similarity">
    <text evidence="1">In the C-terminal section; belongs to the transpeptidase family.</text>
</comment>
<evidence type="ECO:0000259" key="16">
    <source>
        <dbReference type="Pfam" id="PF00905"/>
    </source>
</evidence>
<dbReference type="Pfam" id="PF00912">
    <property type="entry name" value="Transgly"/>
    <property type="match status" value="1"/>
</dbReference>
<evidence type="ECO:0000256" key="9">
    <source>
        <dbReference type="ARBA" id="ARBA00022984"/>
    </source>
</evidence>
<dbReference type="GO" id="GO:0008360">
    <property type="term" value="P:regulation of cell shape"/>
    <property type="evidence" value="ECO:0007669"/>
    <property type="project" value="UniProtKB-KW"/>
</dbReference>
<feature type="region of interest" description="Disordered" evidence="14">
    <location>
        <begin position="684"/>
        <end position="753"/>
    </location>
</feature>
<keyword evidence="15" id="KW-0812">Transmembrane</keyword>
<evidence type="ECO:0000313" key="19">
    <source>
        <dbReference type="Proteomes" id="UP000192726"/>
    </source>
</evidence>
<feature type="compositionally biased region" description="Low complexity" evidence="14">
    <location>
        <begin position="733"/>
        <end position="745"/>
    </location>
</feature>
<evidence type="ECO:0000256" key="14">
    <source>
        <dbReference type="SAM" id="MobiDB-lite"/>
    </source>
</evidence>
<feature type="transmembrane region" description="Helical" evidence="15">
    <location>
        <begin position="46"/>
        <end position="66"/>
    </location>
</feature>
<keyword evidence="8" id="KW-0133">Cell shape</keyword>